<evidence type="ECO:0000256" key="1">
    <source>
        <dbReference type="ARBA" id="ARBA00022692"/>
    </source>
</evidence>
<sequence>MKGFPPLINTLLVSSLVLTIGRGVTLPFITIYLTEHFHLLPKSVGIILGISLTIGIISSFYGGYLVDRFNKNILILFSILLFSLSFFAIPWLSRPEGVVAVLAILHTAYAVLSIAIKACFASWLPVTKRIKAFSINYTLVNVGWAIGSSLGVMVAGYSPLLPFHLSGGLALLTVAVLSFRLRKQTPSPIAEPNAAPITVPNFRQTLGILRNDRRLIYFTIGSALGAVVFGQFTGYLSQYLITVSDAEFAYKIIGVVMIVNASIVIALQYLLSRGMRQDNMLRWLILGTLFFVLGLIGFLLAGQSVWLWIVAMAIFTLGEIIVIPVEYMFIDFIAPAHLKGSYYGVQSLSNLGGAINPVMCGFLLSYTPPPVMFLVLIAAALFSLWFFFLGHRLAGQHRPLCSPNNAK</sequence>
<reference evidence="6 7" key="2">
    <citation type="submission" date="2015-03" db="EMBL/GenBank/DDBJ databases">
        <authorList>
            <person name="Chan K.-G."/>
        </authorList>
    </citation>
    <scope>NUCLEOTIDE SEQUENCE [LARGE SCALE GENOMIC DNA]</scope>
    <source>
        <strain evidence="6 7">RB-25</strain>
    </source>
</reference>
<dbReference type="PROSITE" id="PS50850">
    <property type="entry name" value="MFS"/>
    <property type="match status" value="1"/>
</dbReference>
<feature type="transmembrane region" description="Helical" evidence="4">
    <location>
        <begin position="248"/>
        <end position="271"/>
    </location>
</feature>
<keyword evidence="7" id="KW-1185">Reference proteome</keyword>
<feature type="transmembrane region" description="Helical" evidence="4">
    <location>
        <begin position="163"/>
        <end position="181"/>
    </location>
</feature>
<keyword evidence="1 4" id="KW-0812">Transmembrane</keyword>
<protein>
    <submittedName>
        <fullName evidence="6">MFS transporter</fullName>
    </submittedName>
</protein>
<keyword evidence="2 4" id="KW-1133">Transmembrane helix</keyword>
<feature type="transmembrane region" description="Helical" evidence="4">
    <location>
        <begin position="135"/>
        <end position="157"/>
    </location>
</feature>
<organism evidence="6 7">
    <name type="scientific">Chania multitudinisentens RB-25</name>
    <dbReference type="NCBI Taxonomy" id="1441930"/>
    <lineage>
        <taxon>Bacteria</taxon>
        <taxon>Pseudomonadati</taxon>
        <taxon>Pseudomonadota</taxon>
        <taxon>Gammaproteobacteria</taxon>
        <taxon>Enterobacterales</taxon>
        <taxon>Yersiniaceae</taxon>
        <taxon>Chania</taxon>
    </lineage>
</organism>
<name>W0LDM2_9GAMM</name>
<feature type="transmembrane region" description="Helical" evidence="4">
    <location>
        <begin position="342"/>
        <end position="364"/>
    </location>
</feature>
<feature type="transmembrane region" description="Helical" evidence="4">
    <location>
        <begin position="98"/>
        <end position="123"/>
    </location>
</feature>
<dbReference type="Gene3D" id="1.20.1250.20">
    <property type="entry name" value="MFS general substrate transporter like domains"/>
    <property type="match status" value="1"/>
</dbReference>
<proteinExistence type="predicted"/>
<feature type="transmembrane region" description="Helical" evidence="4">
    <location>
        <begin position="12"/>
        <end position="33"/>
    </location>
</feature>
<dbReference type="GO" id="GO:0022857">
    <property type="term" value="F:transmembrane transporter activity"/>
    <property type="evidence" value="ECO:0007669"/>
    <property type="project" value="InterPro"/>
</dbReference>
<dbReference type="SUPFAM" id="SSF103473">
    <property type="entry name" value="MFS general substrate transporter"/>
    <property type="match status" value="1"/>
</dbReference>
<dbReference type="Pfam" id="PF07690">
    <property type="entry name" value="MFS_1"/>
    <property type="match status" value="1"/>
</dbReference>
<feature type="transmembrane region" description="Helical" evidence="4">
    <location>
        <begin position="306"/>
        <end position="330"/>
    </location>
</feature>
<feature type="transmembrane region" description="Helical" evidence="4">
    <location>
        <begin position="283"/>
        <end position="300"/>
    </location>
</feature>
<feature type="domain" description="Major facilitator superfamily (MFS) profile" evidence="5">
    <location>
        <begin position="7"/>
        <end position="394"/>
    </location>
</feature>
<dbReference type="OrthoDB" id="3237211at2"/>
<dbReference type="InterPro" id="IPR020846">
    <property type="entry name" value="MFS_dom"/>
</dbReference>
<evidence type="ECO:0000256" key="2">
    <source>
        <dbReference type="ARBA" id="ARBA00022989"/>
    </source>
</evidence>
<dbReference type="AlphaFoldDB" id="W0LDM2"/>
<dbReference type="KEGG" id="sfo:Z042_21115"/>
<reference evidence="6 7" key="1">
    <citation type="submission" date="2014-01" db="EMBL/GenBank/DDBJ databases">
        <title>Isolation of Serratia multitudinisentens RB-25 from Ex-Landfill site.</title>
        <authorList>
            <person name="Robson E.H.J."/>
        </authorList>
    </citation>
    <scope>NUCLEOTIDE SEQUENCE [LARGE SCALE GENOMIC DNA]</scope>
    <source>
        <strain evidence="6 7">RB-25</strain>
    </source>
</reference>
<evidence type="ECO:0000256" key="3">
    <source>
        <dbReference type="ARBA" id="ARBA00023136"/>
    </source>
</evidence>
<dbReference type="PANTHER" id="PTHR23546:SF1">
    <property type="entry name" value="MEMBRANE PROTEIN"/>
    <property type="match status" value="1"/>
</dbReference>
<dbReference type="RefSeq" id="WP_024911774.1">
    <property type="nucleotide sequence ID" value="NZ_CP007044.2"/>
</dbReference>
<dbReference type="PANTHER" id="PTHR23546">
    <property type="entry name" value="TRANSPORT PROTEIN"/>
    <property type="match status" value="1"/>
</dbReference>
<evidence type="ECO:0000313" key="6">
    <source>
        <dbReference type="EMBL" id="AHG21836.1"/>
    </source>
</evidence>
<feature type="transmembrane region" description="Helical" evidence="4">
    <location>
        <begin position="73"/>
        <end position="92"/>
    </location>
</feature>
<dbReference type="eggNOG" id="COG2211">
    <property type="taxonomic scope" value="Bacteria"/>
</dbReference>
<gene>
    <name evidence="6" type="ORF">Z042_21115</name>
</gene>
<dbReference type="InterPro" id="IPR036259">
    <property type="entry name" value="MFS_trans_sf"/>
</dbReference>
<accession>W0LDM2</accession>
<dbReference type="HOGENOM" id="CLU_001265_60_0_6"/>
<evidence type="ECO:0000313" key="7">
    <source>
        <dbReference type="Proteomes" id="UP000019030"/>
    </source>
</evidence>
<dbReference type="EMBL" id="CP007044">
    <property type="protein sequence ID" value="AHG21836.1"/>
    <property type="molecule type" value="Genomic_DNA"/>
</dbReference>
<feature type="transmembrane region" description="Helical" evidence="4">
    <location>
        <begin position="370"/>
        <end position="389"/>
    </location>
</feature>
<feature type="transmembrane region" description="Helical" evidence="4">
    <location>
        <begin position="45"/>
        <end position="66"/>
    </location>
</feature>
<dbReference type="STRING" id="1441930.Z042_21115"/>
<dbReference type="Proteomes" id="UP000019030">
    <property type="component" value="Chromosome"/>
</dbReference>
<dbReference type="InterPro" id="IPR011701">
    <property type="entry name" value="MFS"/>
</dbReference>
<feature type="transmembrane region" description="Helical" evidence="4">
    <location>
        <begin position="215"/>
        <end position="236"/>
    </location>
</feature>
<evidence type="ECO:0000259" key="5">
    <source>
        <dbReference type="PROSITE" id="PS50850"/>
    </source>
</evidence>
<dbReference type="PATRIC" id="fig|1441930.4.peg.4169"/>
<evidence type="ECO:0000256" key="4">
    <source>
        <dbReference type="SAM" id="Phobius"/>
    </source>
</evidence>
<keyword evidence="3 4" id="KW-0472">Membrane</keyword>